<reference evidence="1" key="1">
    <citation type="submission" date="2020-04" db="EMBL/GenBank/DDBJ databases">
        <title>Analysis of mating type loci in Filobasidium floriforme.</title>
        <authorList>
            <person name="Nowrousian M."/>
        </authorList>
    </citation>
    <scope>NUCLEOTIDE SEQUENCE</scope>
    <source>
        <strain evidence="1">CBS 6242</strain>
    </source>
</reference>
<proteinExistence type="predicted"/>
<keyword evidence="2" id="KW-1185">Reference proteome</keyword>
<organism evidence="1 2">
    <name type="scientific">Filobasidium floriforme</name>
    <dbReference type="NCBI Taxonomy" id="5210"/>
    <lineage>
        <taxon>Eukaryota</taxon>
        <taxon>Fungi</taxon>
        <taxon>Dikarya</taxon>
        <taxon>Basidiomycota</taxon>
        <taxon>Agaricomycotina</taxon>
        <taxon>Tremellomycetes</taxon>
        <taxon>Filobasidiales</taxon>
        <taxon>Filobasidiaceae</taxon>
        <taxon>Filobasidium</taxon>
    </lineage>
</organism>
<name>A0A8K0NN48_9TREE</name>
<dbReference type="Proteomes" id="UP000812966">
    <property type="component" value="Unassembled WGS sequence"/>
</dbReference>
<sequence>MADTNDGDIKAEIGVVCYLARKATKAQKELESEEEFKFTKLEYAAIYADGSETPQVWAGPVPALYLWESRLTSGILRGDQSLNHWEREGEGNVVLSDDRITRLSILGHQIHLLRKAKPVAVSVPIASGSGSRAHIQPIIKPEPVDAAVPIAPSSEPASTSRRSSIEPRTMHKPFQISGYWKVHRKILAPGEERQPVTAKTLQEPLVFNDCIRLLQKRIEASELLDEQAPFLCLPSKFGDGFWDQLAAYGDIEQLEQFTEKRVTRKKVIQKRVARTTAAHSVYSADFSEEIISWSDIMKECGFPDNNQFKENMFMDDSPLQLGKARVVLADL</sequence>
<evidence type="ECO:0000313" key="2">
    <source>
        <dbReference type="Proteomes" id="UP000812966"/>
    </source>
</evidence>
<evidence type="ECO:0000313" key="1">
    <source>
        <dbReference type="EMBL" id="KAG7535959.1"/>
    </source>
</evidence>
<dbReference type="EMBL" id="JABELV010000066">
    <property type="protein sequence ID" value="KAG7535959.1"/>
    <property type="molecule type" value="Genomic_DNA"/>
</dbReference>
<gene>
    <name evidence="1" type="ORF">FFLO_03557</name>
</gene>
<comment type="caution">
    <text evidence="1">The sequence shown here is derived from an EMBL/GenBank/DDBJ whole genome shotgun (WGS) entry which is preliminary data.</text>
</comment>
<accession>A0A8K0NN48</accession>
<dbReference type="AlphaFoldDB" id="A0A8K0NN48"/>
<protein>
    <submittedName>
        <fullName evidence="1">Uncharacterized protein</fullName>
    </submittedName>
</protein>